<name>A0ABY4RU68_9BACL</name>
<feature type="domain" description="Peptidase S9 prolyl oligopeptidase catalytic" evidence="1">
    <location>
        <begin position="86"/>
        <end position="224"/>
    </location>
</feature>
<keyword evidence="3" id="KW-1185">Reference proteome</keyword>
<dbReference type="SUPFAM" id="SSF53474">
    <property type="entry name" value="alpha/beta-Hydrolases"/>
    <property type="match status" value="1"/>
</dbReference>
<accession>A0ABY4RU68</accession>
<dbReference type="Pfam" id="PF00326">
    <property type="entry name" value="Peptidase_S9"/>
    <property type="match status" value="1"/>
</dbReference>
<dbReference type="InterPro" id="IPR029058">
    <property type="entry name" value="AB_hydrolase_fold"/>
</dbReference>
<evidence type="ECO:0000259" key="1">
    <source>
        <dbReference type="Pfam" id="PF00326"/>
    </source>
</evidence>
<protein>
    <submittedName>
        <fullName evidence="2">Esterase</fullName>
    </submittedName>
</protein>
<organism evidence="2 3">
    <name type="scientific">Paenibacillus konkukensis</name>
    <dbReference type="NCBI Taxonomy" id="2020716"/>
    <lineage>
        <taxon>Bacteria</taxon>
        <taxon>Bacillati</taxon>
        <taxon>Bacillota</taxon>
        <taxon>Bacilli</taxon>
        <taxon>Bacillales</taxon>
        <taxon>Paenibacillaceae</taxon>
        <taxon>Paenibacillus</taxon>
    </lineage>
</organism>
<proteinExistence type="predicted"/>
<dbReference type="EMBL" id="CP027059">
    <property type="protein sequence ID" value="UQZ85565.1"/>
    <property type="molecule type" value="Genomic_DNA"/>
</dbReference>
<dbReference type="Gene3D" id="3.40.50.1820">
    <property type="entry name" value="alpha/beta hydrolase"/>
    <property type="match status" value="1"/>
</dbReference>
<gene>
    <name evidence="2" type="ORF">SK3146_04854</name>
</gene>
<sequence>MNNYIACEIAGIPSLIINPCEKARATVLLYHGWSSKIEDYLFFASTISSWGFKVIVPELPDHGVRGKLNYFDTQVLQANFWNVVLQGVKEAESIATALAATDDIIIIIGHSTGGFIAAGALSKVSFLKSAIVINGSCAWVKFEELYRERDGRTPLTDAENIFLKEHDPQYKLNFGDKKRLLLLHGKEDSIIPIASQRYFMNEMSDVSEEYLQLVEYSGVNHQITIGMLEKSKAWLSKFPEAGTPVEVK</sequence>
<evidence type="ECO:0000313" key="2">
    <source>
        <dbReference type="EMBL" id="UQZ85565.1"/>
    </source>
</evidence>
<reference evidence="2" key="2">
    <citation type="journal article" date="2021" name="J Anim Sci Technol">
        <title>Complete genome sequence of Paenibacillus konkukensis sp. nov. SK3146 as a potential probiotic strain.</title>
        <authorList>
            <person name="Jung H.I."/>
            <person name="Park S."/>
            <person name="Niu K.M."/>
            <person name="Lee S.W."/>
            <person name="Kothari D."/>
            <person name="Yi K.J."/>
            <person name="Kim S.K."/>
        </authorList>
    </citation>
    <scope>NUCLEOTIDE SEQUENCE</scope>
    <source>
        <strain evidence="2">SK3146</strain>
    </source>
</reference>
<evidence type="ECO:0000313" key="3">
    <source>
        <dbReference type="Proteomes" id="UP001057134"/>
    </source>
</evidence>
<dbReference type="RefSeq" id="WP_249861182.1">
    <property type="nucleotide sequence ID" value="NZ_CP027059.1"/>
</dbReference>
<dbReference type="InterPro" id="IPR001375">
    <property type="entry name" value="Peptidase_S9_cat"/>
</dbReference>
<reference evidence="2" key="1">
    <citation type="submission" date="2018-02" db="EMBL/GenBank/DDBJ databases">
        <authorList>
            <person name="Kim S.-K."/>
            <person name="Jung H.-I."/>
            <person name="Lee S.-W."/>
        </authorList>
    </citation>
    <scope>NUCLEOTIDE SEQUENCE</scope>
    <source>
        <strain evidence="2">SK3146</strain>
    </source>
</reference>
<dbReference type="Proteomes" id="UP001057134">
    <property type="component" value="Chromosome"/>
</dbReference>